<feature type="domain" description="VOC" evidence="1">
    <location>
        <begin position="145"/>
        <end position="251"/>
    </location>
</feature>
<feature type="domain" description="VOC" evidence="1">
    <location>
        <begin position="2"/>
        <end position="126"/>
    </location>
</feature>
<evidence type="ECO:0000259" key="1">
    <source>
        <dbReference type="PROSITE" id="PS51819"/>
    </source>
</evidence>
<evidence type="ECO:0000313" key="2">
    <source>
        <dbReference type="EMBL" id="MBB5956447.1"/>
    </source>
</evidence>
<dbReference type="InterPro" id="IPR029068">
    <property type="entry name" value="Glyas_Bleomycin-R_OHBP_Dase"/>
</dbReference>
<dbReference type="Proteomes" id="UP000547510">
    <property type="component" value="Unassembled WGS sequence"/>
</dbReference>
<name>A0A841CK17_9PSEU</name>
<dbReference type="SUPFAM" id="SSF54593">
    <property type="entry name" value="Glyoxalase/Bleomycin resistance protein/Dihydroxybiphenyl dioxygenase"/>
    <property type="match status" value="2"/>
</dbReference>
<dbReference type="Gene3D" id="3.30.720.120">
    <property type="match status" value="1"/>
</dbReference>
<dbReference type="PANTHER" id="PTHR34109">
    <property type="entry name" value="BNAUNNG04460D PROTEIN-RELATED"/>
    <property type="match status" value="1"/>
</dbReference>
<keyword evidence="3" id="KW-1185">Reference proteome</keyword>
<accession>A0A841CK17</accession>
<gene>
    <name evidence="2" type="ORF">FHS29_003033</name>
</gene>
<dbReference type="Gene3D" id="3.10.180.10">
    <property type="entry name" value="2,3-Dihydroxybiphenyl 1,2-Dioxygenase, domain 1"/>
    <property type="match status" value="1"/>
</dbReference>
<sequence length="251" mass="27219">MEYSAITPYLAFRDSRAAVEFYEGVFGAVRRGEPVVMPDGSVGHAEIAIGDSVLMLADESVEYDHVAPSATGVQPMHRVEVSDVDAVVDRAVERGAEVLRPAADTGHGYSGTIVDPFGYRWMVAARSPRADAPTEQGTPRVPHGHVGYHTLAVPDDEAAKRFYGAVLGWRFPPGGVGQGWGIEGAGLPMSGLWGGRRWTGWKLMYAVDDLASAMARVREQGGTAEEPEQQPYGRSAECVDNQGVEFWLWEQ</sequence>
<dbReference type="Pfam" id="PF00903">
    <property type="entry name" value="Glyoxalase"/>
    <property type="match status" value="1"/>
</dbReference>
<dbReference type="CDD" id="cd07246">
    <property type="entry name" value="VOC_like"/>
    <property type="match status" value="1"/>
</dbReference>
<dbReference type="InterPro" id="IPR037523">
    <property type="entry name" value="VOC_core"/>
</dbReference>
<dbReference type="Gene3D" id="3.30.720.110">
    <property type="match status" value="1"/>
</dbReference>
<dbReference type="AlphaFoldDB" id="A0A841CK17"/>
<dbReference type="InterPro" id="IPR004360">
    <property type="entry name" value="Glyas_Fos-R_dOase_dom"/>
</dbReference>
<proteinExistence type="predicted"/>
<comment type="caution">
    <text evidence="2">The sequence shown here is derived from an EMBL/GenBank/DDBJ whole genome shotgun (WGS) entry which is preliminary data.</text>
</comment>
<evidence type="ECO:0000313" key="3">
    <source>
        <dbReference type="Proteomes" id="UP000547510"/>
    </source>
</evidence>
<organism evidence="2 3">
    <name type="scientific">Saccharothrix tamanrassetensis</name>
    <dbReference type="NCBI Taxonomy" id="1051531"/>
    <lineage>
        <taxon>Bacteria</taxon>
        <taxon>Bacillati</taxon>
        <taxon>Actinomycetota</taxon>
        <taxon>Actinomycetes</taxon>
        <taxon>Pseudonocardiales</taxon>
        <taxon>Pseudonocardiaceae</taxon>
        <taxon>Saccharothrix</taxon>
    </lineage>
</organism>
<protein>
    <submittedName>
        <fullName evidence="2">Putative glyoxalase superfamily protein PhnB</fullName>
    </submittedName>
</protein>
<dbReference type="PANTHER" id="PTHR34109:SF1">
    <property type="entry name" value="VOC DOMAIN-CONTAINING PROTEIN"/>
    <property type="match status" value="1"/>
</dbReference>
<dbReference type="PROSITE" id="PS51819">
    <property type="entry name" value="VOC"/>
    <property type="match status" value="2"/>
</dbReference>
<reference evidence="2 3" key="1">
    <citation type="submission" date="2020-08" db="EMBL/GenBank/DDBJ databases">
        <title>Genomic Encyclopedia of Type Strains, Phase III (KMG-III): the genomes of soil and plant-associated and newly described type strains.</title>
        <authorList>
            <person name="Whitman W."/>
        </authorList>
    </citation>
    <scope>NUCLEOTIDE SEQUENCE [LARGE SCALE GENOMIC DNA]</scope>
    <source>
        <strain evidence="2 3">CECT 8640</strain>
    </source>
</reference>
<dbReference type="EMBL" id="JACHJN010000004">
    <property type="protein sequence ID" value="MBB5956447.1"/>
    <property type="molecule type" value="Genomic_DNA"/>
</dbReference>